<evidence type="ECO:0000313" key="2">
    <source>
        <dbReference type="Proteomes" id="UP000784294"/>
    </source>
</evidence>
<dbReference type="Proteomes" id="UP000784294">
    <property type="component" value="Unassembled WGS sequence"/>
</dbReference>
<dbReference type="OrthoDB" id="6274746at2759"/>
<organism evidence="1 2">
    <name type="scientific">Protopolystoma xenopodis</name>
    <dbReference type="NCBI Taxonomy" id="117903"/>
    <lineage>
        <taxon>Eukaryota</taxon>
        <taxon>Metazoa</taxon>
        <taxon>Spiralia</taxon>
        <taxon>Lophotrochozoa</taxon>
        <taxon>Platyhelminthes</taxon>
        <taxon>Monogenea</taxon>
        <taxon>Polyopisthocotylea</taxon>
        <taxon>Polystomatidea</taxon>
        <taxon>Polystomatidae</taxon>
        <taxon>Protopolystoma</taxon>
    </lineage>
</organism>
<protein>
    <submittedName>
        <fullName evidence="1">Uncharacterized protein</fullName>
    </submittedName>
</protein>
<dbReference type="Pfam" id="PF05994">
    <property type="entry name" value="FragX_IP"/>
    <property type="match status" value="1"/>
</dbReference>
<dbReference type="EMBL" id="CAAALY010097603">
    <property type="protein sequence ID" value="VEL28762.1"/>
    <property type="molecule type" value="Genomic_DNA"/>
</dbReference>
<dbReference type="PANTHER" id="PTHR12195">
    <property type="entry name" value="CYTOPLASMIC FMR1-INTERACTING PROTEIN-RELATED"/>
    <property type="match status" value="1"/>
</dbReference>
<dbReference type="InterPro" id="IPR008081">
    <property type="entry name" value="Cytoplasmic_FMR1-int"/>
</dbReference>
<dbReference type="GO" id="GO:0031267">
    <property type="term" value="F:small GTPase binding"/>
    <property type="evidence" value="ECO:0007669"/>
    <property type="project" value="InterPro"/>
</dbReference>
<sequence length="80" mass="9160">MTEALERAKPPAVEPEYQWGSRSLNACYEAIFKLYRGFIGSPHLSAICRLLGYQGIYIIVTEVMKICKPLVSLLYKLLFF</sequence>
<gene>
    <name evidence="1" type="ORF">PXEA_LOCUS22202</name>
</gene>
<comment type="caution">
    <text evidence="1">The sequence shown here is derived from an EMBL/GenBank/DDBJ whole genome shotgun (WGS) entry which is preliminary data.</text>
</comment>
<proteinExistence type="predicted"/>
<name>A0A3S5BLB6_9PLAT</name>
<reference evidence="1" key="1">
    <citation type="submission" date="2018-11" db="EMBL/GenBank/DDBJ databases">
        <authorList>
            <consortium name="Pathogen Informatics"/>
        </authorList>
    </citation>
    <scope>NUCLEOTIDE SEQUENCE</scope>
</reference>
<dbReference type="AlphaFoldDB" id="A0A3S5BLB6"/>
<accession>A0A3S5BLB6</accession>
<evidence type="ECO:0000313" key="1">
    <source>
        <dbReference type="EMBL" id="VEL28762.1"/>
    </source>
</evidence>
<dbReference type="GO" id="GO:0030833">
    <property type="term" value="P:regulation of actin filament polymerization"/>
    <property type="evidence" value="ECO:0007669"/>
    <property type="project" value="InterPro"/>
</dbReference>
<keyword evidence="2" id="KW-1185">Reference proteome</keyword>